<feature type="domain" description="Phosphoribosyltransferase" evidence="1">
    <location>
        <begin position="44"/>
        <end position="157"/>
    </location>
</feature>
<dbReference type="EMBL" id="MFLW01000007">
    <property type="protein sequence ID" value="OGG78475.1"/>
    <property type="molecule type" value="Genomic_DNA"/>
</dbReference>
<reference evidence="2 3" key="1">
    <citation type="journal article" date="2016" name="Nat. Commun.">
        <title>Thousands of microbial genomes shed light on interconnected biogeochemical processes in an aquifer system.</title>
        <authorList>
            <person name="Anantharaman K."/>
            <person name="Brown C.T."/>
            <person name="Hug L.A."/>
            <person name="Sharon I."/>
            <person name="Castelle C.J."/>
            <person name="Probst A.J."/>
            <person name="Thomas B.C."/>
            <person name="Singh A."/>
            <person name="Wilkins M.J."/>
            <person name="Karaoz U."/>
            <person name="Brodie E.L."/>
            <person name="Williams K.H."/>
            <person name="Hubbard S.S."/>
            <person name="Banfield J.F."/>
        </authorList>
    </citation>
    <scope>NUCLEOTIDE SEQUENCE [LARGE SCALE GENOMIC DNA]</scope>
</reference>
<accession>A0A1F6EXY9</accession>
<dbReference type="CDD" id="cd06223">
    <property type="entry name" value="PRTases_typeI"/>
    <property type="match status" value="1"/>
</dbReference>
<gene>
    <name evidence="2" type="ORF">A3A36_01530</name>
</gene>
<dbReference type="Gene3D" id="3.40.50.2020">
    <property type="match status" value="1"/>
</dbReference>
<dbReference type="Proteomes" id="UP000178811">
    <property type="component" value="Unassembled WGS sequence"/>
</dbReference>
<dbReference type="Pfam" id="PF00156">
    <property type="entry name" value="Pribosyltran"/>
    <property type="match status" value="1"/>
</dbReference>
<name>A0A1F6EXY9_9BACT</name>
<organism evidence="2 3">
    <name type="scientific">Candidatus Kaiserbacteria bacterium RIFCSPLOWO2_01_FULL_52_12b</name>
    <dbReference type="NCBI Taxonomy" id="1798509"/>
    <lineage>
        <taxon>Bacteria</taxon>
        <taxon>Candidatus Kaiseribacteriota</taxon>
    </lineage>
</organism>
<protein>
    <recommendedName>
        <fullName evidence="1">Phosphoribosyltransferase domain-containing protein</fullName>
    </recommendedName>
</protein>
<evidence type="ECO:0000259" key="1">
    <source>
        <dbReference type="Pfam" id="PF00156"/>
    </source>
</evidence>
<dbReference type="InterPro" id="IPR000836">
    <property type="entry name" value="PRTase_dom"/>
</dbReference>
<dbReference type="SUPFAM" id="SSF53271">
    <property type="entry name" value="PRTase-like"/>
    <property type="match status" value="1"/>
</dbReference>
<evidence type="ECO:0000313" key="3">
    <source>
        <dbReference type="Proteomes" id="UP000178811"/>
    </source>
</evidence>
<dbReference type="AlphaFoldDB" id="A0A1F6EXY9"/>
<proteinExistence type="predicted"/>
<comment type="caution">
    <text evidence="2">The sequence shown here is derived from an EMBL/GenBank/DDBJ whole genome shotgun (WGS) entry which is preliminary data.</text>
</comment>
<dbReference type="InterPro" id="IPR029057">
    <property type="entry name" value="PRTase-like"/>
</dbReference>
<sequence>MDTTGSPRGPLVGYAGQYEDGGNLRNYVGFVYYFVGRGDQWPHIAEHWAKSHAQLLASFEPDLLVAAPMGGISYASVLKQKVGCRGIFVEKKVLQTADIGKREKSKLVLGRYDIYAGDRVVLIEDIVNNFSTTKEMTDLVEVAGATVIAIASVINRSDMSSYWPSPERDPLPVIALQHRPTPQYRQDDPVVRRHIEAGNVVMKPKDQWSELVAVETAYA</sequence>
<evidence type="ECO:0000313" key="2">
    <source>
        <dbReference type="EMBL" id="OGG78475.1"/>
    </source>
</evidence>